<evidence type="ECO:0000313" key="2">
    <source>
        <dbReference type="EMBL" id="CAA7037498.1"/>
    </source>
</evidence>
<dbReference type="Proteomes" id="UP000467841">
    <property type="component" value="Unassembled WGS sequence"/>
</dbReference>
<dbReference type="AlphaFoldDB" id="A0A6D2JCR9"/>
<comment type="caution">
    <text evidence="2">The sequence shown here is derived from an EMBL/GenBank/DDBJ whole genome shotgun (WGS) entry which is preliminary data.</text>
</comment>
<dbReference type="OrthoDB" id="10473376at2759"/>
<reference evidence="2" key="1">
    <citation type="submission" date="2020-01" db="EMBL/GenBank/DDBJ databases">
        <authorList>
            <person name="Mishra B."/>
        </authorList>
    </citation>
    <scope>NUCLEOTIDE SEQUENCE [LARGE SCALE GENOMIC DNA]</scope>
</reference>
<accession>A0A6D2JCR9</accession>
<gene>
    <name evidence="2" type="ORF">MERR_LOCUS24733</name>
</gene>
<feature type="region of interest" description="Disordered" evidence="1">
    <location>
        <begin position="1"/>
        <end position="29"/>
    </location>
</feature>
<feature type="compositionally biased region" description="Basic and acidic residues" evidence="1">
    <location>
        <begin position="1"/>
        <end position="12"/>
    </location>
</feature>
<protein>
    <submittedName>
        <fullName evidence="2">Uncharacterized protein</fullName>
    </submittedName>
</protein>
<sequence length="114" mass="12639">MSPKKIKQEKGKAIVSGGDGKFTPHPETTFDAESLDEFRRNYGIPDEIGLALPAEGEDPEHVRQGLCCAYKAYFENCGMISQIPHFLLEVLAHLKMAFPQMHPSLVRHTIGCAV</sequence>
<name>A0A6D2JCR9_9BRAS</name>
<evidence type="ECO:0000256" key="1">
    <source>
        <dbReference type="SAM" id="MobiDB-lite"/>
    </source>
</evidence>
<keyword evidence="3" id="KW-1185">Reference proteome</keyword>
<evidence type="ECO:0000313" key="3">
    <source>
        <dbReference type="Proteomes" id="UP000467841"/>
    </source>
</evidence>
<proteinExistence type="predicted"/>
<dbReference type="EMBL" id="CACVBM020001175">
    <property type="protein sequence ID" value="CAA7037498.1"/>
    <property type="molecule type" value="Genomic_DNA"/>
</dbReference>
<organism evidence="2 3">
    <name type="scientific">Microthlaspi erraticum</name>
    <dbReference type="NCBI Taxonomy" id="1685480"/>
    <lineage>
        <taxon>Eukaryota</taxon>
        <taxon>Viridiplantae</taxon>
        <taxon>Streptophyta</taxon>
        <taxon>Embryophyta</taxon>
        <taxon>Tracheophyta</taxon>
        <taxon>Spermatophyta</taxon>
        <taxon>Magnoliopsida</taxon>
        <taxon>eudicotyledons</taxon>
        <taxon>Gunneridae</taxon>
        <taxon>Pentapetalae</taxon>
        <taxon>rosids</taxon>
        <taxon>malvids</taxon>
        <taxon>Brassicales</taxon>
        <taxon>Brassicaceae</taxon>
        <taxon>Coluteocarpeae</taxon>
        <taxon>Microthlaspi</taxon>
    </lineage>
</organism>